<name>A0A6P8CX76_PUNGR</name>
<feature type="domain" description="PB1" evidence="10">
    <location>
        <begin position="314"/>
        <end position="416"/>
    </location>
</feature>
<dbReference type="AlphaFoldDB" id="A0A6P8CX76"/>
<evidence type="ECO:0000256" key="9">
    <source>
        <dbReference type="SAM" id="MobiDB-lite"/>
    </source>
</evidence>
<dbReference type="PROSITE" id="PS51745">
    <property type="entry name" value="PB1"/>
    <property type="match status" value="1"/>
</dbReference>
<reference evidence="11" key="1">
    <citation type="journal article" date="2020" name="Plant Biotechnol. J.">
        <title>The pomegranate (Punica granatum L.) draft genome dissects genetic divergence between soft- and hard-seeded cultivars.</title>
        <authorList>
            <person name="Luo X."/>
            <person name="Li H."/>
            <person name="Wu Z."/>
            <person name="Yao W."/>
            <person name="Zhao P."/>
            <person name="Cao D."/>
            <person name="Yu H."/>
            <person name="Li K."/>
            <person name="Poudel K."/>
            <person name="Zhao D."/>
            <person name="Zhang F."/>
            <person name="Xia X."/>
            <person name="Chen L."/>
            <person name="Wang Q."/>
            <person name="Jing D."/>
            <person name="Cao S."/>
        </authorList>
    </citation>
    <scope>NUCLEOTIDE SEQUENCE [LARGE SCALE GENOMIC DNA]</scope>
    <source>
        <strain evidence="11">cv. Tunisia</strain>
    </source>
</reference>
<keyword evidence="11" id="KW-1185">Reference proteome</keyword>
<evidence type="ECO:0000259" key="10">
    <source>
        <dbReference type="PROSITE" id="PS51745"/>
    </source>
</evidence>
<evidence type="ECO:0000256" key="7">
    <source>
        <dbReference type="ARBA" id="ARBA00023294"/>
    </source>
</evidence>
<evidence type="ECO:0000256" key="2">
    <source>
        <dbReference type="ARBA" id="ARBA00006728"/>
    </source>
</evidence>
<comment type="subunit">
    <text evidence="8">Homodimers and heterodimers.</text>
</comment>
<dbReference type="Pfam" id="PF02309">
    <property type="entry name" value="AUX_IAA"/>
    <property type="match status" value="1"/>
</dbReference>
<dbReference type="Proteomes" id="UP000515151">
    <property type="component" value="Chromosome 1"/>
</dbReference>
<dbReference type="RefSeq" id="XP_031386081.1">
    <property type="nucleotide sequence ID" value="XM_031530221.1"/>
</dbReference>
<comment type="similarity">
    <text evidence="2 8">Belongs to the Aux/IAA family.</text>
</comment>
<comment type="subcellular location">
    <subcellularLocation>
        <location evidence="1 8">Nucleus</location>
    </subcellularLocation>
</comment>
<dbReference type="OrthoDB" id="7848332at2759"/>
<dbReference type="FunFam" id="3.10.20.90:FF:000078">
    <property type="entry name" value="Auxin-responsive protein"/>
    <property type="match status" value="1"/>
</dbReference>
<reference evidence="12" key="2">
    <citation type="submission" date="2025-08" db="UniProtKB">
        <authorList>
            <consortium name="RefSeq"/>
        </authorList>
    </citation>
    <scope>IDENTIFICATION</scope>
    <source>
        <tissue evidence="12">Leaf</tissue>
    </source>
</reference>
<feature type="compositionally biased region" description="Low complexity" evidence="9">
    <location>
        <begin position="265"/>
        <end position="276"/>
    </location>
</feature>
<organism evidence="11 12">
    <name type="scientific">Punica granatum</name>
    <name type="common">Pomegranate</name>
    <dbReference type="NCBI Taxonomy" id="22663"/>
    <lineage>
        <taxon>Eukaryota</taxon>
        <taxon>Viridiplantae</taxon>
        <taxon>Streptophyta</taxon>
        <taxon>Embryophyta</taxon>
        <taxon>Tracheophyta</taxon>
        <taxon>Spermatophyta</taxon>
        <taxon>Magnoliopsida</taxon>
        <taxon>eudicotyledons</taxon>
        <taxon>Gunneridae</taxon>
        <taxon>Pentapetalae</taxon>
        <taxon>rosids</taxon>
        <taxon>malvids</taxon>
        <taxon>Myrtales</taxon>
        <taxon>Lythraceae</taxon>
        <taxon>Punica</taxon>
    </lineage>
</organism>
<feature type="compositionally biased region" description="Basic and acidic residues" evidence="9">
    <location>
        <begin position="153"/>
        <end position="168"/>
    </location>
</feature>
<dbReference type="Gene3D" id="3.10.20.90">
    <property type="entry name" value="Phosphatidylinositol 3-kinase Catalytic Subunit, Chain A, domain 1"/>
    <property type="match status" value="1"/>
</dbReference>
<sequence>MHFYLLGSEKFLASLREQNEGCFPGKWHHVSWPLAGPRIRKSNSLNFLGCSNLFSWLLTNWSQENSLESSENRMSLSFQGSKEEALPSKVTLLASSSSLMTTSQNSSELIKRNYMGFSDCSTFDISRVCKDDCKGSLNHKATELRLGLPGSESPERNTDACPDLDKKPLFPLRPSNESEHSLQSSVSSGNKRGFSRAMDGFTQGNLLANSELNAMLSARPSSDLGPKGGSKLEPDIVKDMKTTLQASHGKTPATKEGQPKNVTGNNSSTATATPAPKAQVVGWPPVKSFRKNSLAIPPKSAEQVEDAKEAAGTTLFIKVSMDGAPYLRKVDLYKFAAYQELCNALQKMFSCFTLGQYGSQGSMNHEVLSERKLRDLLDGSEYVLAYEDKDGDWMLVGDVPWEMFIGTCRRLRMMKSSDAIGLAPRGAEKCRGKN</sequence>
<dbReference type="InterPro" id="IPR003311">
    <property type="entry name" value="AUX_IAA"/>
</dbReference>
<keyword evidence="4 8" id="KW-0805">Transcription regulation</keyword>
<proteinExistence type="inferred from homology"/>
<dbReference type="InterPro" id="IPR033389">
    <property type="entry name" value="AUX/IAA_dom"/>
</dbReference>
<accession>A0A6P8CX76</accession>
<dbReference type="InterPro" id="IPR053793">
    <property type="entry name" value="PB1-like"/>
</dbReference>
<evidence type="ECO:0000313" key="11">
    <source>
        <dbReference type="Proteomes" id="UP000515151"/>
    </source>
</evidence>
<keyword evidence="5 8" id="KW-0804">Transcription</keyword>
<dbReference type="PANTHER" id="PTHR31734">
    <property type="entry name" value="AUXIN-RESPONSIVE PROTEIN IAA17"/>
    <property type="match status" value="1"/>
</dbReference>
<keyword evidence="7 8" id="KW-0927">Auxin signaling pathway</keyword>
<dbReference type="GO" id="GO:0006355">
    <property type="term" value="P:regulation of DNA-templated transcription"/>
    <property type="evidence" value="ECO:0007669"/>
    <property type="project" value="InterPro"/>
</dbReference>
<comment type="function">
    <text evidence="8">Aux/IAA proteins are short-lived transcriptional factors that function as repressors of early auxin response genes at low auxin concentrations.</text>
</comment>
<feature type="region of interest" description="Disordered" evidence="9">
    <location>
        <begin position="244"/>
        <end position="282"/>
    </location>
</feature>
<keyword evidence="6 8" id="KW-0539">Nucleus</keyword>
<dbReference type="GO" id="GO:0009734">
    <property type="term" value="P:auxin-activated signaling pathway"/>
    <property type="evidence" value="ECO:0007669"/>
    <property type="project" value="UniProtKB-UniRule"/>
</dbReference>
<dbReference type="GO" id="GO:0005634">
    <property type="term" value="C:nucleus"/>
    <property type="evidence" value="ECO:0007669"/>
    <property type="project" value="UniProtKB-SubCell"/>
</dbReference>
<evidence type="ECO:0000256" key="6">
    <source>
        <dbReference type="ARBA" id="ARBA00023242"/>
    </source>
</evidence>
<evidence type="ECO:0000256" key="4">
    <source>
        <dbReference type="ARBA" id="ARBA00023015"/>
    </source>
</evidence>
<evidence type="ECO:0000256" key="1">
    <source>
        <dbReference type="ARBA" id="ARBA00004123"/>
    </source>
</evidence>
<evidence type="ECO:0000313" key="12">
    <source>
        <dbReference type="RefSeq" id="XP_031386081.1"/>
    </source>
</evidence>
<gene>
    <name evidence="12" type="primary">LOC116199717</name>
</gene>
<keyword evidence="3 8" id="KW-0678">Repressor</keyword>
<evidence type="ECO:0000256" key="8">
    <source>
        <dbReference type="RuleBase" id="RU004549"/>
    </source>
</evidence>
<evidence type="ECO:0000256" key="3">
    <source>
        <dbReference type="ARBA" id="ARBA00022491"/>
    </source>
</evidence>
<evidence type="ECO:0000256" key="5">
    <source>
        <dbReference type="ARBA" id="ARBA00023163"/>
    </source>
</evidence>
<feature type="region of interest" description="Disordered" evidence="9">
    <location>
        <begin position="146"/>
        <end position="197"/>
    </location>
</feature>
<dbReference type="GeneID" id="116199717"/>
<protein>
    <recommendedName>
        <fullName evidence="8">Auxin-responsive protein</fullName>
    </recommendedName>
</protein>
<dbReference type="SUPFAM" id="SSF54277">
    <property type="entry name" value="CAD &amp; PB1 domains"/>
    <property type="match status" value="1"/>
</dbReference>
<dbReference type="PANTHER" id="PTHR31734:SF104">
    <property type="entry name" value="AUXIN-INDUCED PROTEIN"/>
    <property type="match status" value="1"/>
</dbReference>